<evidence type="ECO:0000313" key="12">
    <source>
        <dbReference type="Proteomes" id="UP000236728"/>
    </source>
</evidence>
<dbReference type="SUPFAM" id="SSF117143">
    <property type="entry name" value="Flagellar hook protein flgE"/>
    <property type="match status" value="1"/>
</dbReference>
<gene>
    <name evidence="11" type="ORF">SAMN05421819_0629</name>
</gene>
<evidence type="ECO:0000259" key="10">
    <source>
        <dbReference type="Pfam" id="PF22692"/>
    </source>
</evidence>
<dbReference type="Pfam" id="PF06429">
    <property type="entry name" value="Flg_bbr_C"/>
    <property type="match status" value="1"/>
</dbReference>
<dbReference type="RefSeq" id="WP_103931534.1">
    <property type="nucleotide sequence ID" value="NZ_FNVA01000001.1"/>
</dbReference>
<dbReference type="PROSITE" id="PS00588">
    <property type="entry name" value="FLAGELLA_BB_ROD"/>
    <property type="match status" value="1"/>
</dbReference>
<dbReference type="InterPro" id="IPR011491">
    <property type="entry name" value="FlgE_D2"/>
</dbReference>
<evidence type="ECO:0000256" key="2">
    <source>
        <dbReference type="ARBA" id="ARBA00009677"/>
    </source>
</evidence>
<feature type="domain" description="Flagellar hook protein FlgE D2" evidence="9">
    <location>
        <begin position="178"/>
        <end position="300"/>
    </location>
</feature>
<comment type="subcellular location">
    <subcellularLocation>
        <location evidence="1 5">Bacterial flagellum basal body</location>
    </subcellularLocation>
</comment>
<dbReference type="InterPro" id="IPR037058">
    <property type="entry name" value="Falgellar_hook_FlgE_sf"/>
</dbReference>
<dbReference type="GO" id="GO:0009424">
    <property type="term" value="C:bacterial-type flagellum hook"/>
    <property type="evidence" value="ECO:0007669"/>
    <property type="project" value="TreeGrafter"/>
</dbReference>
<dbReference type="GO" id="GO:0071978">
    <property type="term" value="P:bacterial-type flagellum-dependent swarming motility"/>
    <property type="evidence" value="ECO:0007669"/>
    <property type="project" value="TreeGrafter"/>
</dbReference>
<sequence length="420" mass="41687">MASFSIPLSGLTAAQSQLTAVSNNLANLNTDGYKDQTVSFSDIFAQASESNGAGDPIQTGSGVNVAANDYNFTEGSISSTGVSSNMALSGDGFFVTKDATGQLDYTRAGDFTTNNAGYLTSPSGGLVLGYPAVNGVVNTTAALQPLKVTDVTSPAVATSDFTVSANLQAGTASGTSVTPSSLTVYDSLGQTHELSISYTSAGNNTWNYSVTVPSSDLSSGGTGTTQVASGTLSFNSSGQLTLPSGGNSIAISIPSGGTSGLADGASAMNLSWNLEDASGNPTLTQTAAASGTSATTQNGYSSGSLSSYQVEADGTIQGTFSSGTTLALGQVAVASFANEQGLSNVGSNAFQPTAASGLAVIGVAENGGRGSIVGGSVEGSNVDISTEFAKLIVAQQAYSANAKSVTTFNQVSQATIAMLQ</sequence>
<dbReference type="Proteomes" id="UP000236728">
    <property type="component" value="Unassembled WGS sequence"/>
</dbReference>
<keyword evidence="11" id="KW-0969">Cilium</keyword>
<comment type="similarity">
    <text evidence="2 5">Belongs to the flagella basal body rod proteins family.</text>
</comment>
<dbReference type="InterPro" id="IPR019776">
    <property type="entry name" value="Flagellar_basal_body_rod_CS"/>
</dbReference>
<dbReference type="GO" id="GO:0009425">
    <property type="term" value="C:bacterial-type flagellum basal body"/>
    <property type="evidence" value="ECO:0007669"/>
    <property type="project" value="UniProtKB-SubCell"/>
</dbReference>
<dbReference type="Pfam" id="PF00460">
    <property type="entry name" value="Flg_bb_rod"/>
    <property type="match status" value="1"/>
</dbReference>
<feature type="domain" description="Flagellar hook protein FlgE/F/G-like D1" evidence="10">
    <location>
        <begin position="87"/>
        <end position="164"/>
    </location>
</feature>
<dbReference type="InterPro" id="IPR037925">
    <property type="entry name" value="FlgE/F/G-like"/>
</dbReference>
<dbReference type="InterPro" id="IPR020013">
    <property type="entry name" value="Flagellar_FlgE/F/G"/>
</dbReference>
<evidence type="ECO:0000256" key="4">
    <source>
        <dbReference type="ARBA" id="ARBA00023143"/>
    </source>
</evidence>
<evidence type="ECO:0000259" key="7">
    <source>
        <dbReference type="Pfam" id="PF00460"/>
    </source>
</evidence>
<dbReference type="EMBL" id="FNVA01000001">
    <property type="protein sequence ID" value="SEF62718.1"/>
    <property type="molecule type" value="Genomic_DNA"/>
</dbReference>
<keyword evidence="11" id="KW-0282">Flagellum</keyword>
<dbReference type="Gene3D" id="2.60.98.20">
    <property type="entry name" value="Flagellar hook protein FlgE"/>
    <property type="match status" value="1"/>
</dbReference>
<feature type="domain" description="Flagellar basal body rod protein N-terminal" evidence="7">
    <location>
        <begin position="9"/>
        <end position="34"/>
    </location>
</feature>
<evidence type="ECO:0000259" key="9">
    <source>
        <dbReference type="Pfam" id="PF07559"/>
    </source>
</evidence>
<reference evidence="11 12" key="1">
    <citation type="submission" date="2016-10" db="EMBL/GenBank/DDBJ databases">
        <authorList>
            <person name="de Groot N.N."/>
        </authorList>
    </citation>
    <scope>NUCLEOTIDE SEQUENCE [LARGE SCALE GENOMIC DNA]</scope>
    <source>
        <strain evidence="11 12">DSM 22489</strain>
    </source>
</reference>
<comment type="function">
    <text evidence="5">A flexible structure which links the flagellar filament to the drive apparatus in the basal body.</text>
</comment>
<evidence type="ECO:0000256" key="5">
    <source>
        <dbReference type="RuleBase" id="RU362116"/>
    </source>
</evidence>
<evidence type="ECO:0000256" key="6">
    <source>
        <dbReference type="SAM" id="MobiDB-lite"/>
    </source>
</evidence>
<dbReference type="NCBIfam" id="TIGR03506">
    <property type="entry name" value="FlgEFG_subfam"/>
    <property type="match status" value="1"/>
</dbReference>
<dbReference type="OrthoDB" id="9804559at2"/>
<keyword evidence="4 5" id="KW-0975">Bacterial flagellum</keyword>
<keyword evidence="12" id="KW-1185">Reference proteome</keyword>
<proteinExistence type="inferred from homology"/>
<keyword evidence="11" id="KW-0966">Cell projection</keyword>
<protein>
    <recommendedName>
        <fullName evidence="3 5">Flagellar hook protein FlgE</fullName>
    </recommendedName>
</protein>
<evidence type="ECO:0000259" key="8">
    <source>
        <dbReference type="Pfam" id="PF06429"/>
    </source>
</evidence>
<dbReference type="AlphaFoldDB" id="A0A1H5TKJ8"/>
<evidence type="ECO:0000256" key="3">
    <source>
        <dbReference type="ARBA" id="ARBA00019015"/>
    </source>
</evidence>
<feature type="domain" description="Flagellar basal-body/hook protein C-terminal" evidence="8">
    <location>
        <begin position="375"/>
        <end position="417"/>
    </location>
</feature>
<accession>A0A1H5TKJ8</accession>
<dbReference type="InterPro" id="IPR053967">
    <property type="entry name" value="LlgE_F_G-like_D1"/>
</dbReference>
<evidence type="ECO:0000313" key="11">
    <source>
        <dbReference type="EMBL" id="SEF62718.1"/>
    </source>
</evidence>
<name>A0A1H5TKJ8_9BACT</name>
<dbReference type="InterPro" id="IPR001444">
    <property type="entry name" value="Flag_bb_rod_N"/>
</dbReference>
<dbReference type="Pfam" id="PF22692">
    <property type="entry name" value="LlgE_F_G_D1"/>
    <property type="match status" value="1"/>
</dbReference>
<dbReference type="InterPro" id="IPR010930">
    <property type="entry name" value="Flg_bb/hook_C_dom"/>
</dbReference>
<dbReference type="Pfam" id="PF07559">
    <property type="entry name" value="FlgE_D2"/>
    <property type="match status" value="1"/>
</dbReference>
<feature type="region of interest" description="Disordered" evidence="6">
    <location>
        <begin position="281"/>
        <end position="300"/>
    </location>
</feature>
<evidence type="ECO:0000256" key="1">
    <source>
        <dbReference type="ARBA" id="ARBA00004117"/>
    </source>
</evidence>
<feature type="compositionally biased region" description="Low complexity" evidence="6">
    <location>
        <begin position="282"/>
        <end position="297"/>
    </location>
</feature>
<dbReference type="PANTHER" id="PTHR30435:SF1">
    <property type="entry name" value="FLAGELLAR HOOK PROTEIN FLGE"/>
    <property type="match status" value="1"/>
</dbReference>
<organism evidence="11 12">
    <name type="scientific">Bryocella elongata</name>
    <dbReference type="NCBI Taxonomy" id="863522"/>
    <lineage>
        <taxon>Bacteria</taxon>
        <taxon>Pseudomonadati</taxon>
        <taxon>Acidobacteriota</taxon>
        <taxon>Terriglobia</taxon>
        <taxon>Terriglobales</taxon>
        <taxon>Acidobacteriaceae</taxon>
        <taxon>Bryocella</taxon>
    </lineage>
</organism>
<dbReference type="GO" id="GO:0005829">
    <property type="term" value="C:cytosol"/>
    <property type="evidence" value="ECO:0007669"/>
    <property type="project" value="TreeGrafter"/>
</dbReference>
<dbReference type="PANTHER" id="PTHR30435">
    <property type="entry name" value="FLAGELLAR PROTEIN"/>
    <property type="match status" value="1"/>
</dbReference>